<reference evidence="3" key="1">
    <citation type="journal article" date="2019" name="Nat. Commun.">
        <title>The genome of broomcorn millet.</title>
        <authorList>
            <person name="Zou C."/>
            <person name="Miki D."/>
            <person name="Li D."/>
            <person name="Tang Q."/>
            <person name="Xiao L."/>
            <person name="Rajput S."/>
            <person name="Deng P."/>
            <person name="Jia W."/>
            <person name="Huang R."/>
            <person name="Zhang M."/>
            <person name="Sun Y."/>
            <person name="Hu J."/>
            <person name="Fu X."/>
            <person name="Schnable P.S."/>
            <person name="Li F."/>
            <person name="Zhang H."/>
            <person name="Feng B."/>
            <person name="Zhu X."/>
            <person name="Liu R."/>
            <person name="Schnable J.C."/>
            <person name="Zhu J.-K."/>
            <person name="Zhang H."/>
        </authorList>
    </citation>
    <scope>NUCLEOTIDE SEQUENCE [LARGE SCALE GENOMIC DNA]</scope>
</reference>
<sequence length="68" mass="7690">MAINRIQPLSSHLHTCANPADLIPEKQVYTVWMKSLVFHGHGCTTYGQDGRVAYHVDNYACITINKLF</sequence>
<dbReference type="OrthoDB" id="652749at2759"/>
<dbReference type="EMBL" id="PQIB02000016">
    <property type="protein sequence ID" value="RLM60650.1"/>
    <property type="molecule type" value="Genomic_DNA"/>
</dbReference>
<name>A0A3L6PMS8_PANMI</name>
<dbReference type="InterPro" id="IPR007612">
    <property type="entry name" value="LOR"/>
</dbReference>
<organism evidence="2 3">
    <name type="scientific">Panicum miliaceum</name>
    <name type="common">Proso millet</name>
    <name type="synonym">Broomcorn millet</name>
    <dbReference type="NCBI Taxonomy" id="4540"/>
    <lineage>
        <taxon>Eukaryota</taxon>
        <taxon>Viridiplantae</taxon>
        <taxon>Streptophyta</taxon>
        <taxon>Embryophyta</taxon>
        <taxon>Tracheophyta</taxon>
        <taxon>Spermatophyta</taxon>
        <taxon>Magnoliopsida</taxon>
        <taxon>Liliopsida</taxon>
        <taxon>Poales</taxon>
        <taxon>Poaceae</taxon>
        <taxon>PACMAD clade</taxon>
        <taxon>Panicoideae</taxon>
        <taxon>Panicodae</taxon>
        <taxon>Paniceae</taxon>
        <taxon>Panicinae</taxon>
        <taxon>Panicum</taxon>
        <taxon>Panicum sect. Panicum</taxon>
    </lineage>
</organism>
<dbReference type="AlphaFoldDB" id="A0A3L6PMS8"/>
<dbReference type="SUPFAM" id="SSF54518">
    <property type="entry name" value="Tubby C-terminal domain-like"/>
    <property type="match status" value="1"/>
</dbReference>
<evidence type="ECO:0000313" key="3">
    <source>
        <dbReference type="Proteomes" id="UP000275267"/>
    </source>
</evidence>
<dbReference type="Pfam" id="PF04525">
    <property type="entry name" value="LOR"/>
    <property type="match status" value="1"/>
</dbReference>
<keyword evidence="3" id="KW-1185">Reference proteome</keyword>
<proteinExistence type="inferred from homology"/>
<comment type="similarity">
    <text evidence="1">Belongs to the LOR family.</text>
</comment>
<protein>
    <submittedName>
        <fullName evidence="2">Protein LURP-one-related 11-like</fullName>
    </submittedName>
</protein>
<dbReference type="Gene3D" id="2.40.160.200">
    <property type="entry name" value="LURP1-related"/>
    <property type="match status" value="1"/>
</dbReference>
<dbReference type="InterPro" id="IPR025659">
    <property type="entry name" value="Tubby-like_C"/>
</dbReference>
<comment type="caution">
    <text evidence="2">The sequence shown here is derived from an EMBL/GenBank/DDBJ whole genome shotgun (WGS) entry which is preliminary data.</text>
</comment>
<dbReference type="STRING" id="4540.A0A3L6PMS8"/>
<dbReference type="InterPro" id="IPR038595">
    <property type="entry name" value="LOR_sf"/>
</dbReference>
<evidence type="ECO:0000313" key="2">
    <source>
        <dbReference type="EMBL" id="RLM60650.1"/>
    </source>
</evidence>
<gene>
    <name evidence="2" type="ORF">C2845_PM14G13790</name>
</gene>
<dbReference type="Proteomes" id="UP000275267">
    <property type="component" value="Unassembled WGS sequence"/>
</dbReference>
<accession>A0A3L6PMS8</accession>
<evidence type="ECO:0000256" key="1">
    <source>
        <dbReference type="ARBA" id="ARBA00005437"/>
    </source>
</evidence>